<gene>
    <name evidence="1" type="ORF">EVAR_19045_1</name>
</gene>
<comment type="caution">
    <text evidence="1">The sequence shown here is derived from an EMBL/GenBank/DDBJ whole genome shotgun (WGS) entry which is preliminary data.</text>
</comment>
<reference evidence="1 2" key="1">
    <citation type="journal article" date="2019" name="Commun. Biol.">
        <title>The bagworm genome reveals a unique fibroin gene that provides high tensile strength.</title>
        <authorList>
            <person name="Kono N."/>
            <person name="Nakamura H."/>
            <person name="Ohtoshi R."/>
            <person name="Tomita M."/>
            <person name="Numata K."/>
            <person name="Arakawa K."/>
        </authorList>
    </citation>
    <scope>NUCLEOTIDE SEQUENCE [LARGE SCALE GENOMIC DNA]</scope>
</reference>
<evidence type="ECO:0000313" key="2">
    <source>
        <dbReference type="Proteomes" id="UP000299102"/>
    </source>
</evidence>
<organism evidence="1 2">
    <name type="scientific">Eumeta variegata</name>
    <name type="common">Bagworm moth</name>
    <name type="synonym">Eumeta japonica</name>
    <dbReference type="NCBI Taxonomy" id="151549"/>
    <lineage>
        <taxon>Eukaryota</taxon>
        <taxon>Metazoa</taxon>
        <taxon>Ecdysozoa</taxon>
        <taxon>Arthropoda</taxon>
        <taxon>Hexapoda</taxon>
        <taxon>Insecta</taxon>
        <taxon>Pterygota</taxon>
        <taxon>Neoptera</taxon>
        <taxon>Endopterygota</taxon>
        <taxon>Lepidoptera</taxon>
        <taxon>Glossata</taxon>
        <taxon>Ditrysia</taxon>
        <taxon>Tineoidea</taxon>
        <taxon>Psychidae</taxon>
        <taxon>Oiketicinae</taxon>
        <taxon>Eumeta</taxon>
    </lineage>
</organism>
<proteinExistence type="predicted"/>
<dbReference type="Proteomes" id="UP000299102">
    <property type="component" value="Unassembled WGS sequence"/>
</dbReference>
<evidence type="ECO:0000313" key="1">
    <source>
        <dbReference type="EMBL" id="GBP34654.1"/>
    </source>
</evidence>
<protein>
    <submittedName>
        <fullName evidence="1">Uncharacterized protein</fullName>
    </submittedName>
</protein>
<dbReference type="EMBL" id="BGZK01000291">
    <property type="protein sequence ID" value="GBP34654.1"/>
    <property type="molecule type" value="Genomic_DNA"/>
</dbReference>
<keyword evidence="2" id="KW-1185">Reference proteome</keyword>
<name>A0A4C1V9R1_EUMVA</name>
<sequence length="129" mass="15102">MPDDRLPSLIRELFLIRGGASESPVAACADAPVWRQTCVRISRDHSLRTVCLKDVRDRRRSELASPIDTPYHNFWRVKHLFMGRRRPVGRKRRRRWSSAVDGRAARLTRINVRLPLADAFPWSYMYTDV</sequence>
<accession>A0A4C1V9R1</accession>
<dbReference type="AlphaFoldDB" id="A0A4C1V9R1"/>